<name>A0AAQ3KRI1_9LILI</name>
<organism evidence="2 3">
    <name type="scientific">Canna indica</name>
    <name type="common">Indian-shot</name>
    <dbReference type="NCBI Taxonomy" id="4628"/>
    <lineage>
        <taxon>Eukaryota</taxon>
        <taxon>Viridiplantae</taxon>
        <taxon>Streptophyta</taxon>
        <taxon>Embryophyta</taxon>
        <taxon>Tracheophyta</taxon>
        <taxon>Spermatophyta</taxon>
        <taxon>Magnoliopsida</taxon>
        <taxon>Liliopsida</taxon>
        <taxon>Zingiberales</taxon>
        <taxon>Cannaceae</taxon>
        <taxon>Canna</taxon>
    </lineage>
</organism>
<reference evidence="2 3" key="1">
    <citation type="submission" date="2023-10" db="EMBL/GenBank/DDBJ databases">
        <title>Chromosome-scale genome assembly provides insights into flower coloration mechanisms of Canna indica.</title>
        <authorList>
            <person name="Li C."/>
        </authorList>
    </citation>
    <scope>NUCLEOTIDE SEQUENCE [LARGE SCALE GENOMIC DNA]</scope>
    <source>
        <tissue evidence="2">Flower</tissue>
    </source>
</reference>
<dbReference type="Proteomes" id="UP001327560">
    <property type="component" value="Chromosome 6"/>
</dbReference>
<dbReference type="PANTHER" id="PTHR35123:SF2">
    <property type="entry name" value="UBIQUITIN CARBOXYL-TERMINAL HYDROLASE-LIKE PROTEIN"/>
    <property type="match status" value="1"/>
</dbReference>
<feature type="region of interest" description="Disordered" evidence="1">
    <location>
        <begin position="1"/>
        <end position="36"/>
    </location>
</feature>
<proteinExistence type="predicted"/>
<evidence type="ECO:0000313" key="3">
    <source>
        <dbReference type="Proteomes" id="UP001327560"/>
    </source>
</evidence>
<dbReference type="EMBL" id="CP136895">
    <property type="protein sequence ID" value="WOL11768.1"/>
    <property type="molecule type" value="Genomic_DNA"/>
</dbReference>
<dbReference type="PANTHER" id="PTHR35123">
    <property type="entry name" value="OS07G0633900 PROTEIN-RELATED"/>
    <property type="match status" value="1"/>
</dbReference>
<evidence type="ECO:0000256" key="1">
    <source>
        <dbReference type="SAM" id="MobiDB-lite"/>
    </source>
</evidence>
<dbReference type="AlphaFoldDB" id="A0AAQ3KRI1"/>
<keyword evidence="3" id="KW-1185">Reference proteome</keyword>
<feature type="compositionally biased region" description="Acidic residues" evidence="1">
    <location>
        <begin position="16"/>
        <end position="27"/>
    </location>
</feature>
<sequence length="176" mass="19882">MTNCSESEQAAATAEAFEEEEEDDEAGDVGGLGSRKWATAEERGSFDAQVFDKRQVTKKKGKVTKLLLFPIRRLEELYVERRQKRKKRRSARPPAVPFPYAYDDPAAANGCFVCCTRPPPISDDLPLGVNPELGTRPSLSSYRRFLKSILENNDFYSKECNVHGDIRPPERPEDVD</sequence>
<gene>
    <name evidence="2" type="ORF">Cni_G20532</name>
</gene>
<evidence type="ECO:0000313" key="2">
    <source>
        <dbReference type="EMBL" id="WOL11768.1"/>
    </source>
</evidence>
<accession>A0AAQ3KRI1</accession>
<feature type="compositionally biased region" description="Low complexity" evidence="1">
    <location>
        <begin position="1"/>
        <end position="15"/>
    </location>
</feature>
<protein>
    <submittedName>
        <fullName evidence="2">Uncharacterized protein</fullName>
    </submittedName>
</protein>